<dbReference type="InterPro" id="IPR039315">
    <property type="entry name" value="CheW"/>
</dbReference>
<protein>
    <submittedName>
        <fullName evidence="2">Chemotaxis protein CheW</fullName>
    </submittedName>
</protein>
<proteinExistence type="predicted"/>
<dbReference type="PANTHER" id="PTHR22617">
    <property type="entry name" value="CHEMOTAXIS SENSOR HISTIDINE KINASE-RELATED"/>
    <property type="match status" value="1"/>
</dbReference>
<accession>A0AAT9PEI7</accession>
<reference evidence="2" key="1">
    <citation type="submission" date="2024-03" db="EMBL/GenBank/DDBJ databases">
        <title>Psychrobacter raelis sp. nov. isolated from a dog with peritonitis.</title>
        <authorList>
            <person name="Schiavone A."/>
            <person name="Manzulli V."/>
            <person name="Camarda A."/>
            <person name="Cafiero M.A."/>
            <person name="Vasco I."/>
            <person name="Marino L."/>
            <person name="Pennuzzi G."/>
            <person name="Serrecchia L."/>
            <person name="Galante D."/>
            <person name="Pugliese N."/>
        </authorList>
    </citation>
    <scope>NUCLEOTIDE SEQUENCE</scope>
    <source>
        <strain evidence="2">PraFG1</strain>
    </source>
</reference>
<name>A0AAT9PEI7_9GAMM</name>
<dbReference type="SMART" id="SM00260">
    <property type="entry name" value="CheW"/>
    <property type="match status" value="1"/>
</dbReference>
<dbReference type="RefSeq" id="WP_338412256.1">
    <property type="nucleotide sequence ID" value="NZ_CP093310.2"/>
</dbReference>
<evidence type="ECO:0000313" key="2">
    <source>
        <dbReference type="EMBL" id="UNK05209.2"/>
    </source>
</evidence>
<organism evidence="2 3">
    <name type="scientific">Psychrobacter raelei</name>
    <dbReference type="NCBI Taxonomy" id="2565531"/>
    <lineage>
        <taxon>Bacteria</taxon>
        <taxon>Pseudomonadati</taxon>
        <taxon>Pseudomonadota</taxon>
        <taxon>Gammaproteobacteria</taxon>
        <taxon>Moraxellales</taxon>
        <taxon>Moraxellaceae</taxon>
        <taxon>Psychrobacter</taxon>
    </lineage>
</organism>
<sequence>MALKGFIELLRLEHMAKSRQVERQQGMDTPWQGVAFCVAGLNFVAPIGEVTEVISFPNSLTEVPMSKPWLLGIANIRGQLLPLVDLASFVNLSGTAEQLNRRKVLVVKQQDIAVGLLVDTVWHIKNFLPKHYLPEHLPAGAPVLPYTHGQFVTDTELEAWPIFRPSLLLADPRFLEVSL</sequence>
<dbReference type="EMBL" id="CP093310">
    <property type="protein sequence ID" value="UNK05209.2"/>
    <property type="molecule type" value="Genomic_DNA"/>
</dbReference>
<dbReference type="Pfam" id="PF01584">
    <property type="entry name" value="CheW"/>
    <property type="match status" value="1"/>
</dbReference>
<dbReference type="InterPro" id="IPR036061">
    <property type="entry name" value="CheW-like_dom_sf"/>
</dbReference>
<evidence type="ECO:0000313" key="3">
    <source>
        <dbReference type="Proteomes" id="UP000829560"/>
    </source>
</evidence>
<gene>
    <name evidence="2" type="ORF">MN210_14845</name>
</gene>
<dbReference type="GO" id="GO:0007165">
    <property type="term" value="P:signal transduction"/>
    <property type="evidence" value="ECO:0007669"/>
    <property type="project" value="InterPro"/>
</dbReference>
<keyword evidence="3" id="KW-1185">Reference proteome</keyword>
<dbReference type="SUPFAM" id="SSF50341">
    <property type="entry name" value="CheW-like"/>
    <property type="match status" value="1"/>
</dbReference>
<dbReference type="PROSITE" id="PS50851">
    <property type="entry name" value="CHEW"/>
    <property type="match status" value="1"/>
</dbReference>
<evidence type="ECO:0000259" key="1">
    <source>
        <dbReference type="PROSITE" id="PS50851"/>
    </source>
</evidence>
<feature type="domain" description="CheW-like" evidence="1">
    <location>
        <begin position="30"/>
        <end position="174"/>
    </location>
</feature>
<dbReference type="Proteomes" id="UP000829560">
    <property type="component" value="Chromosome"/>
</dbReference>
<dbReference type="Gene3D" id="2.40.50.180">
    <property type="entry name" value="CheA-289, Domain 4"/>
    <property type="match status" value="1"/>
</dbReference>
<dbReference type="GO" id="GO:0006935">
    <property type="term" value="P:chemotaxis"/>
    <property type="evidence" value="ECO:0007669"/>
    <property type="project" value="InterPro"/>
</dbReference>
<dbReference type="GO" id="GO:0005829">
    <property type="term" value="C:cytosol"/>
    <property type="evidence" value="ECO:0007669"/>
    <property type="project" value="TreeGrafter"/>
</dbReference>
<dbReference type="AlphaFoldDB" id="A0AAT9PEI7"/>
<dbReference type="PANTHER" id="PTHR22617:SF43">
    <property type="entry name" value="PROTEIN PILI"/>
    <property type="match status" value="1"/>
</dbReference>
<dbReference type="KEGG" id="prae:MN210_14845"/>
<dbReference type="InterPro" id="IPR002545">
    <property type="entry name" value="CheW-lke_dom"/>
</dbReference>